<name>A0A1I7IH64_9BURK</name>
<feature type="transmembrane region" description="Helical" evidence="1">
    <location>
        <begin position="71"/>
        <end position="100"/>
    </location>
</feature>
<dbReference type="RefSeq" id="WP_054257131.1">
    <property type="nucleotide sequence ID" value="NZ_CYIG01000031.1"/>
</dbReference>
<dbReference type="AlphaFoldDB" id="A0A1I7IH64"/>
<keyword evidence="1" id="KW-0472">Membrane</keyword>
<evidence type="ECO:0000313" key="3">
    <source>
        <dbReference type="Proteomes" id="UP000183656"/>
    </source>
</evidence>
<keyword evidence="1" id="KW-0812">Transmembrane</keyword>
<sequence>MDAITNLWSGRAGLARTYWGYGVAASVPWALALWLLTPGSQAAITVVFAFCAYAALANIGIWRAASAYAGATLWAMLGKVVSVLGLLAAAGAATMVAVALDGGDMQVPRARLPAYQGQGATAPAGPHDPVDVELARMDSTHPGWRDTLKSQDFHDWLATQNPRMKAAVDTADTAQKLSDILRMYEAQKK</sequence>
<protein>
    <submittedName>
        <fullName evidence="2">Uncharacterized protein</fullName>
    </submittedName>
</protein>
<accession>A0A1I7IH64</accession>
<dbReference type="STRING" id="343013.SAMN04489707_101672"/>
<gene>
    <name evidence="2" type="ORF">SAMN04489707_101672</name>
</gene>
<keyword evidence="1" id="KW-1133">Transmembrane helix</keyword>
<keyword evidence="3" id="KW-1185">Reference proteome</keyword>
<proteinExistence type="predicted"/>
<dbReference type="EMBL" id="FPBX01000016">
    <property type="protein sequence ID" value="SFU72250.1"/>
    <property type="molecule type" value="Genomic_DNA"/>
</dbReference>
<dbReference type="Proteomes" id="UP000183656">
    <property type="component" value="Unassembled WGS sequence"/>
</dbReference>
<reference evidence="2 3" key="1">
    <citation type="submission" date="2016-10" db="EMBL/GenBank/DDBJ databases">
        <authorList>
            <person name="de Groot N.N."/>
        </authorList>
    </citation>
    <scope>NUCLEOTIDE SEQUENCE [LARGE SCALE GENOMIC DNA]</scope>
    <source>
        <strain evidence="2 3">R-24608</strain>
    </source>
</reference>
<organism evidence="2 3">
    <name type="scientific">Paenacidovorax caeni</name>
    <dbReference type="NCBI Taxonomy" id="343013"/>
    <lineage>
        <taxon>Bacteria</taxon>
        <taxon>Pseudomonadati</taxon>
        <taxon>Pseudomonadota</taxon>
        <taxon>Betaproteobacteria</taxon>
        <taxon>Burkholderiales</taxon>
        <taxon>Comamonadaceae</taxon>
        <taxon>Paenacidovorax</taxon>
    </lineage>
</organism>
<feature type="transmembrane region" description="Helical" evidence="1">
    <location>
        <begin position="43"/>
        <end position="65"/>
    </location>
</feature>
<evidence type="ECO:0000313" key="2">
    <source>
        <dbReference type="EMBL" id="SFU72250.1"/>
    </source>
</evidence>
<feature type="transmembrane region" description="Helical" evidence="1">
    <location>
        <begin position="18"/>
        <end position="36"/>
    </location>
</feature>
<evidence type="ECO:0000256" key="1">
    <source>
        <dbReference type="SAM" id="Phobius"/>
    </source>
</evidence>